<dbReference type="Proteomes" id="UP000000442">
    <property type="component" value="Chromosome"/>
</dbReference>
<protein>
    <submittedName>
        <fullName evidence="2">Uncharacterized protein</fullName>
    </submittedName>
</protein>
<name>C0QBM6_DESAH</name>
<evidence type="ECO:0000313" key="3">
    <source>
        <dbReference type="Proteomes" id="UP000000442"/>
    </source>
</evidence>
<dbReference type="AlphaFoldDB" id="C0QBM6"/>
<reference evidence="2 3" key="1">
    <citation type="journal article" date="2009" name="Environ. Microbiol.">
        <title>Genome sequence of Desulfobacterium autotrophicum HRM2, a marine sulfate reducer oxidizing organic carbon completely to carbon dioxide.</title>
        <authorList>
            <person name="Strittmatter A.W."/>
            <person name="Liesegang H."/>
            <person name="Rabus R."/>
            <person name="Decker I."/>
            <person name="Amann J."/>
            <person name="Andres S."/>
            <person name="Henne A."/>
            <person name="Fricke W.F."/>
            <person name="Martinez-Arias R."/>
            <person name="Bartels D."/>
            <person name="Goesmann A."/>
            <person name="Krause L."/>
            <person name="Puehler A."/>
            <person name="Klenk H.P."/>
            <person name="Richter M."/>
            <person name="Schuler M."/>
            <person name="Gloeckner F.O."/>
            <person name="Meyerdierks A."/>
            <person name="Gottschalk G."/>
            <person name="Amann R."/>
        </authorList>
    </citation>
    <scope>NUCLEOTIDE SEQUENCE [LARGE SCALE GENOMIC DNA]</scope>
    <source>
        <strain evidence="3">ATCC 43914 / DSM 3382 / HRM2</strain>
    </source>
</reference>
<evidence type="ECO:0000313" key="2">
    <source>
        <dbReference type="EMBL" id="ACN17028.1"/>
    </source>
</evidence>
<feature type="transmembrane region" description="Helical" evidence="1">
    <location>
        <begin position="147"/>
        <end position="171"/>
    </location>
</feature>
<keyword evidence="1" id="KW-1133">Transmembrane helix</keyword>
<keyword evidence="3" id="KW-1185">Reference proteome</keyword>
<evidence type="ECO:0000256" key="1">
    <source>
        <dbReference type="SAM" id="Phobius"/>
    </source>
</evidence>
<dbReference type="HOGENOM" id="CLU_1537594_0_0_7"/>
<sequence>MVGGIIIMNEERPNIDKDVDTSAVGNLYRGLVASWIHQDKMLWGRTRLLYAIQAALFASCWLFYENNYLWIVLGIIIIGITLTSWIRYLIKLDDTDREYFYPLIEWSAALLYYSVPKQNNQDLNICDSKAKKAFQMIQHPKLRGTDVLFRTIGLFIFIDISVFCFFVYKIICSD</sequence>
<feature type="transmembrane region" description="Helical" evidence="1">
    <location>
        <begin position="48"/>
        <end position="64"/>
    </location>
</feature>
<keyword evidence="1" id="KW-0472">Membrane</keyword>
<keyword evidence="1" id="KW-0812">Transmembrane</keyword>
<gene>
    <name evidence="2" type="ordered locus">HRM2_39700</name>
</gene>
<dbReference type="EMBL" id="CP001087">
    <property type="protein sequence ID" value="ACN17028.1"/>
    <property type="molecule type" value="Genomic_DNA"/>
</dbReference>
<dbReference type="KEGG" id="dat:HRM2_39700"/>
<feature type="transmembrane region" description="Helical" evidence="1">
    <location>
        <begin position="70"/>
        <end position="90"/>
    </location>
</feature>
<accession>C0QBM6</accession>
<organism evidence="2 3">
    <name type="scientific">Desulforapulum autotrophicum (strain ATCC 43914 / DSM 3382 / VKM B-1955 / HRM2)</name>
    <name type="common">Desulfobacterium autotrophicum</name>
    <dbReference type="NCBI Taxonomy" id="177437"/>
    <lineage>
        <taxon>Bacteria</taxon>
        <taxon>Pseudomonadati</taxon>
        <taxon>Thermodesulfobacteriota</taxon>
        <taxon>Desulfobacteria</taxon>
        <taxon>Desulfobacterales</taxon>
        <taxon>Desulfobacteraceae</taxon>
        <taxon>Desulforapulum</taxon>
    </lineage>
</organism>
<proteinExistence type="predicted"/>